<dbReference type="SMART" id="SM00065">
    <property type="entry name" value="GAF"/>
    <property type="match status" value="3"/>
</dbReference>
<dbReference type="InterPro" id="IPR003018">
    <property type="entry name" value="GAF"/>
</dbReference>
<keyword evidence="3" id="KW-0812">Transmembrane</keyword>
<feature type="transmembrane region" description="Helical" evidence="3">
    <location>
        <begin position="82"/>
        <end position="101"/>
    </location>
</feature>
<evidence type="ECO:0000313" key="6">
    <source>
        <dbReference type="EMBL" id="RIE15337.1"/>
    </source>
</evidence>
<reference evidence="7 8" key="1">
    <citation type="submission" date="2018-09" db="EMBL/GenBank/DDBJ databases">
        <title>Discovery and Ecogenomic Context for Candidatus Cryosericales, a Global Caldiserica Order Active in Thawing Permafrost.</title>
        <authorList>
            <person name="Martinez M.A."/>
            <person name="Woodcroft B.J."/>
            <person name="Ignacio Espinoza J.C."/>
            <person name="Zayed A."/>
            <person name="Singleton C.M."/>
            <person name="Boyd J."/>
            <person name="Li Y.-F."/>
            <person name="Purvine S."/>
            <person name="Maughan H."/>
            <person name="Hodgkins S.B."/>
            <person name="Anderson D."/>
            <person name="Sederholm M."/>
            <person name="Temperton B."/>
            <person name="Saleska S.R."/>
            <person name="Tyson G.W."/>
            <person name="Rich V.I."/>
        </authorList>
    </citation>
    <scope>NUCLEOTIDE SEQUENCE [LARGE SCALE GENOMIC DNA]</scope>
    <source>
        <strain evidence="6 7">SMC2</strain>
        <strain evidence="5 8">SMC3</strain>
    </source>
</reference>
<dbReference type="Pfam" id="PF01590">
    <property type="entry name" value="GAF"/>
    <property type="match status" value="1"/>
</dbReference>
<accession>A0A398DGM0</accession>
<feature type="transmembrane region" description="Helical" evidence="3">
    <location>
        <begin position="113"/>
        <end position="134"/>
    </location>
</feature>
<evidence type="ECO:0000256" key="3">
    <source>
        <dbReference type="SAM" id="Phobius"/>
    </source>
</evidence>
<evidence type="ECO:0000259" key="4">
    <source>
        <dbReference type="PROSITE" id="PS50887"/>
    </source>
</evidence>
<proteinExistence type="predicted"/>
<sequence length="1049" mass="115473">MHTVKPAERNITRIFILLRYVIIAGGSVWWLFVMLSQPPRSIGLVLLPGLLVTAIVFNVSIDLVDRFAPHSRIARAILRHQILFDGIAMNLFLGAMGSPLLMGRPAFYGGTRVLPFDLSFIVSGAFIVIASIVLQNGHFPLYLTAALASLVASQGLSIAQQQGGGFMQALRSANWGDIGAGMLAVAGVGILSYAADEHVRRRLRAMDTRVTDVNRDKDRMQATFHKLSFLTAIIRDMAASQAYQQVLEAITDRAALFFSADDAIVATIDADMEGLSVVAAKSEYREALSHLHIRRGQGILGKIFDGDAPELIKNALLDPRAMQIYGTPEEPESMMAAPLRKGNQKYGLVSVSRIGVENPFNEDDLALFTSFANIAASVLDNATIMEALRRKNFTLTVTNQLSSAIVSALPFDKEINSFLSIMSNAFQLSRINLLMVENDRFTRFFAVPPPKSPVPPQEIIARMNGGAGAIGQALRERAIVNVPNTAEYANYIMADEATRSELAIPMKNAEGRVIAVLSLENSQSDYFTSDVSADVLAIAGEVQEFLQGRLIWEEVKEQRNIREAINRAELENIDVSTAEQATAHLSRLLWRILPGPGSVILLENAGNTARPWTAIRAASTKGAEPVRVFESELRARLDMTHSLSRSVTGLLQDRDLMVRQLDFEQRLVGFVIVGIGEHRLLTVSETSAFDLFMAYAESIVQKIFVKQRSALLTKYRLAARELLDNSFKRTDLRQFLAATAHKLQDAMEADASAYIPFEAGSRQLVVSQADIFGFTPEPGVEPGILGEAFSSPSLAVVHAEVSNTMVPLAPAAMTELTLRITLEGVLYGVLYVSFKRPVLLTDEERHMVEAFVSDCSLVAENILYVHRIDELSVTDELTGLGNYRAFVTHSIEQSERTARFGEEFSLLFFDIDDFKKYNDTYSHLDGNLALQGIADILRHSIRTVDSAYRYGGEEFVILMPGASPTDARKAAERIRASVERNSGRDHRHFRTLVTLSGGVTSFEDRVSDPKNLLLLADLAMYQAKKSGKNTIYVLGSLASQKQAEPGPPE</sequence>
<dbReference type="InterPro" id="IPR029016">
    <property type="entry name" value="GAF-like_dom_sf"/>
</dbReference>
<dbReference type="EC" id="2.7.7.65" evidence="1"/>
<comment type="catalytic activity">
    <reaction evidence="2">
        <text>2 GTP = 3',3'-c-di-GMP + 2 diphosphate</text>
        <dbReference type="Rhea" id="RHEA:24898"/>
        <dbReference type="ChEBI" id="CHEBI:33019"/>
        <dbReference type="ChEBI" id="CHEBI:37565"/>
        <dbReference type="ChEBI" id="CHEBI:58805"/>
        <dbReference type="EC" id="2.7.7.65"/>
    </reaction>
</comment>
<dbReference type="AlphaFoldDB" id="A0A398DGM0"/>
<dbReference type="EMBL" id="QXIW01000006">
    <property type="protein sequence ID" value="RIE14816.1"/>
    <property type="molecule type" value="Genomic_DNA"/>
</dbReference>
<feature type="transmembrane region" description="Helical" evidence="3">
    <location>
        <begin position="41"/>
        <end position="61"/>
    </location>
</feature>
<keyword evidence="7" id="KW-1185">Reference proteome</keyword>
<dbReference type="InterPro" id="IPR000160">
    <property type="entry name" value="GGDEF_dom"/>
</dbReference>
<dbReference type="CDD" id="cd01949">
    <property type="entry name" value="GGDEF"/>
    <property type="match status" value="1"/>
</dbReference>
<keyword evidence="3" id="KW-0472">Membrane</keyword>
<keyword evidence="3" id="KW-1133">Transmembrane helix</keyword>
<feature type="transmembrane region" description="Helical" evidence="3">
    <location>
        <begin position="141"/>
        <end position="158"/>
    </location>
</feature>
<dbReference type="PROSITE" id="PS50887">
    <property type="entry name" value="GGDEF"/>
    <property type="match status" value="1"/>
</dbReference>
<dbReference type="InterPro" id="IPR043128">
    <property type="entry name" value="Rev_trsase/Diguanyl_cyclase"/>
</dbReference>
<organism evidence="5 8">
    <name type="scientific">Candidatus Cryosericum hinesii</name>
    <dbReference type="NCBI Taxonomy" id="2290915"/>
    <lineage>
        <taxon>Bacteria</taxon>
        <taxon>Pseudomonadati</taxon>
        <taxon>Caldisericota/Cryosericota group</taxon>
        <taxon>Candidatus Cryosericota</taxon>
        <taxon>Candidatus Cryosericia</taxon>
        <taxon>Candidatus Cryosericales</taxon>
        <taxon>Candidatus Cryosericaceae</taxon>
        <taxon>Candidatus Cryosericum</taxon>
    </lineage>
</organism>
<dbReference type="Proteomes" id="UP000265724">
    <property type="component" value="Unassembled WGS sequence"/>
</dbReference>
<dbReference type="Pfam" id="PF00990">
    <property type="entry name" value="GGDEF"/>
    <property type="match status" value="1"/>
</dbReference>
<feature type="domain" description="GGDEF" evidence="4">
    <location>
        <begin position="902"/>
        <end position="1036"/>
    </location>
</feature>
<dbReference type="GO" id="GO:0043709">
    <property type="term" value="P:cell adhesion involved in single-species biofilm formation"/>
    <property type="evidence" value="ECO:0007669"/>
    <property type="project" value="TreeGrafter"/>
</dbReference>
<dbReference type="PANTHER" id="PTHR45138">
    <property type="entry name" value="REGULATORY COMPONENTS OF SENSORY TRANSDUCTION SYSTEM"/>
    <property type="match status" value="1"/>
</dbReference>
<comment type="caution">
    <text evidence="5">The sequence shown here is derived from an EMBL/GenBank/DDBJ whole genome shotgun (WGS) entry which is preliminary data.</text>
</comment>
<dbReference type="InterPro" id="IPR050469">
    <property type="entry name" value="Diguanylate_Cyclase"/>
</dbReference>
<dbReference type="NCBIfam" id="TIGR00254">
    <property type="entry name" value="GGDEF"/>
    <property type="match status" value="1"/>
</dbReference>
<dbReference type="Gene3D" id="3.30.450.40">
    <property type="match status" value="3"/>
</dbReference>
<gene>
    <name evidence="6" type="ORF">SMC2_01415</name>
    <name evidence="5" type="ORF">SMC3_01035</name>
</gene>
<evidence type="ECO:0000313" key="5">
    <source>
        <dbReference type="EMBL" id="RIE14816.1"/>
    </source>
</evidence>
<dbReference type="FunFam" id="3.30.70.270:FF:000001">
    <property type="entry name" value="Diguanylate cyclase domain protein"/>
    <property type="match status" value="1"/>
</dbReference>
<dbReference type="SUPFAM" id="SSF55781">
    <property type="entry name" value="GAF domain-like"/>
    <property type="match status" value="3"/>
</dbReference>
<dbReference type="PANTHER" id="PTHR45138:SF9">
    <property type="entry name" value="DIGUANYLATE CYCLASE DGCM-RELATED"/>
    <property type="match status" value="1"/>
</dbReference>
<dbReference type="SUPFAM" id="SSF55073">
    <property type="entry name" value="Nucleotide cyclase"/>
    <property type="match status" value="1"/>
</dbReference>
<dbReference type="Pfam" id="PF13185">
    <property type="entry name" value="GAF_2"/>
    <property type="match status" value="1"/>
</dbReference>
<dbReference type="EMBL" id="QXIX01000011">
    <property type="protein sequence ID" value="RIE15337.1"/>
    <property type="molecule type" value="Genomic_DNA"/>
</dbReference>
<name>A0A398DGM0_9BACT</name>
<dbReference type="InterPro" id="IPR029787">
    <property type="entry name" value="Nucleotide_cyclase"/>
</dbReference>
<feature type="transmembrane region" description="Helical" evidence="3">
    <location>
        <begin position="12"/>
        <end position="35"/>
    </location>
</feature>
<protein>
    <recommendedName>
        <fullName evidence="1">diguanylate cyclase</fullName>
        <ecNumber evidence="1">2.7.7.65</ecNumber>
    </recommendedName>
</protein>
<dbReference type="GO" id="GO:0005886">
    <property type="term" value="C:plasma membrane"/>
    <property type="evidence" value="ECO:0007669"/>
    <property type="project" value="TreeGrafter"/>
</dbReference>
<dbReference type="Proteomes" id="UP000266042">
    <property type="component" value="Unassembled WGS sequence"/>
</dbReference>
<evidence type="ECO:0000256" key="2">
    <source>
        <dbReference type="ARBA" id="ARBA00034247"/>
    </source>
</evidence>
<evidence type="ECO:0000313" key="8">
    <source>
        <dbReference type="Proteomes" id="UP000266042"/>
    </source>
</evidence>
<evidence type="ECO:0000313" key="7">
    <source>
        <dbReference type="Proteomes" id="UP000265724"/>
    </source>
</evidence>
<dbReference type="GO" id="GO:0052621">
    <property type="term" value="F:diguanylate cyclase activity"/>
    <property type="evidence" value="ECO:0007669"/>
    <property type="project" value="UniProtKB-EC"/>
</dbReference>
<dbReference type="GO" id="GO:1902201">
    <property type="term" value="P:negative regulation of bacterial-type flagellum-dependent cell motility"/>
    <property type="evidence" value="ECO:0007669"/>
    <property type="project" value="TreeGrafter"/>
</dbReference>
<dbReference type="SMART" id="SM00267">
    <property type="entry name" value="GGDEF"/>
    <property type="match status" value="1"/>
</dbReference>
<evidence type="ECO:0000256" key="1">
    <source>
        <dbReference type="ARBA" id="ARBA00012528"/>
    </source>
</evidence>
<dbReference type="Gene3D" id="3.30.70.270">
    <property type="match status" value="1"/>
</dbReference>